<evidence type="ECO:0000313" key="2">
    <source>
        <dbReference type="Proteomes" id="UP001302349"/>
    </source>
</evidence>
<protein>
    <submittedName>
        <fullName evidence="1">Alpha/beta hydrolase</fullName>
    </submittedName>
</protein>
<sequence length="210" mass="23910">MKFTLIGVIFCSSLLSCAANDERYLFFLHNKWLEDHEFNEGHPKYGRAEYQEIVSAFKKEGFTVITEKRQPNTDEKAYARRVKGQIDSLLQMGVESVEITVVGTSKGGFIAQYVSTYARNEQLNFVFIGSSFKGLVEQIPDIDLCGNILAINEKTDHGSVSLAGRIEKSTCHIAHFKNIELNTGKEHGFLFPLMNEWFEPAVKWAREDYQ</sequence>
<dbReference type="GO" id="GO:0016787">
    <property type="term" value="F:hydrolase activity"/>
    <property type="evidence" value="ECO:0007669"/>
    <property type="project" value="UniProtKB-KW"/>
</dbReference>
<evidence type="ECO:0000313" key="1">
    <source>
        <dbReference type="EMBL" id="WOK05670.1"/>
    </source>
</evidence>
<dbReference type="PROSITE" id="PS51257">
    <property type="entry name" value="PROKAR_LIPOPROTEIN"/>
    <property type="match status" value="1"/>
</dbReference>
<keyword evidence="2" id="KW-1185">Reference proteome</keyword>
<dbReference type="EMBL" id="CP136051">
    <property type="protein sequence ID" value="WOK05670.1"/>
    <property type="molecule type" value="Genomic_DNA"/>
</dbReference>
<gene>
    <name evidence="1" type="ORF">RT717_21580</name>
</gene>
<dbReference type="Proteomes" id="UP001302349">
    <property type="component" value="Chromosome"/>
</dbReference>
<dbReference type="SUPFAM" id="SSF53474">
    <property type="entry name" value="alpha/beta-Hydrolases"/>
    <property type="match status" value="1"/>
</dbReference>
<organism evidence="1 2">
    <name type="scientific">Imperialibacter roseus</name>
    <dbReference type="NCBI Taxonomy" id="1324217"/>
    <lineage>
        <taxon>Bacteria</taxon>
        <taxon>Pseudomonadati</taxon>
        <taxon>Bacteroidota</taxon>
        <taxon>Cytophagia</taxon>
        <taxon>Cytophagales</taxon>
        <taxon>Flammeovirgaceae</taxon>
        <taxon>Imperialibacter</taxon>
    </lineage>
</organism>
<dbReference type="RefSeq" id="WP_317488428.1">
    <property type="nucleotide sequence ID" value="NZ_CP136051.1"/>
</dbReference>
<keyword evidence="1" id="KW-0378">Hydrolase</keyword>
<dbReference type="Gene3D" id="3.40.50.1820">
    <property type="entry name" value="alpha/beta hydrolase"/>
    <property type="match status" value="1"/>
</dbReference>
<dbReference type="InterPro" id="IPR029058">
    <property type="entry name" value="AB_hydrolase_fold"/>
</dbReference>
<name>A0ABZ0IKX2_9BACT</name>
<proteinExistence type="predicted"/>
<accession>A0ABZ0IKX2</accession>
<reference evidence="1 2" key="1">
    <citation type="journal article" date="2023" name="Microbiol. Resour. Announc.">
        <title>Complete Genome Sequence of Imperialibacter roseus strain P4T.</title>
        <authorList>
            <person name="Tizabi D.R."/>
            <person name="Bachvaroff T."/>
            <person name="Hill R.T."/>
        </authorList>
    </citation>
    <scope>NUCLEOTIDE SEQUENCE [LARGE SCALE GENOMIC DNA]</scope>
    <source>
        <strain evidence="1 2">P4T</strain>
    </source>
</reference>